<dbReference type="EMBL" id="BJXX01000242">
    <property type="protein sequence ID" value="GEN36832.1"/>
    <property type="molecule type" value="Genomic_DNA"/>
</dbReference>
<dbReference type="AlphaFoldDB" id="A0A511VI35"/>
<dbReference type="Proteomes" id="UP000321157">
    <property type="component" value="Unassembled WGS sequence"/>
</dbReference>
<dbReference type="RefSeq" id="WP_281286060.1">
    <property type="nucleotide sequence ID" value="NZ_BJXX01000242.1"/>
</dbReference>
<keyword evidence="2" id="KW-1185">Reference proteome</keyword>
<reference evidence="1 2" key="1">
    <citation type="submission" date="2019-07" db="EMBL/GenBank/DDBJ databases">
        <title>Whole genome shotgun sequence of Aneurinibacillus danicus NBRC 102444.</title>
        <authorList>
            <person name="Hosoyama A."/>
            <person name="Uohara A."/>
            <person name="Ohji S."/>
            <person name="Ichikawa N."/>
        </authorList>
    </citation>
    <scope>NUCLEOTIDE SEQUENCE [LARGE SCALE GENOMIC DNA]</scope>
    <source>
        <strain evidence="1 2">NBRC 102444</strain>
    </source>
</reference>
<evidence type="ECO:0000313" key="2">
    <source>
        <dbReference type="Proteomes" id="UP000321157"/>
    </source>
</evidence>
<protein>
    <submittedName>
        <fullName evidence="1">Uncharacterized protein</fullName>
    </submittedName>
</protein>
<sequence>MIGWLIIACEIGFWVFVLAGTEENTQSGNVWDGIGILFLG</sequence>
<organism evidence="1 2">
    <name type="scientific">Aneurinibacillus danicus</name>
    <dbReference type="NCBI Taxonomy" id="267746"/>
    <lineage>
        <taxon>Bacteria</taxon>
        <taxon>Bacillati</taxon>
        <taxon>Bacillota</taxon>
        <taxon>Bacilli</taxon>
        <taxon>Bacillales</taxon>
        <taxon>Paenibacillaceae</taxon>
        <taxon>Aneurinibacillus group</taxon>
        <taxon>Aneurinibacillus</taxon>
    </lineage>
</organism>
<name>A0A511VI35_9BACL</name>
<gene>
    <name evidence="1" type="ORF">ADA01nite_42920</name>
</gene>
<comment type="caution">
    <text evidence="1">The sequence shown here is derived from an EMBL/GenBank/DDBJ whole genome shotgun (WGS) entry which is preliminary data.</text>
</comment>
<accession>A0A511VI35</accession>
<evidence type="ECO:0000313" key="1">
    <source>
        <dbReference type="EMBL" id="GEN36832.1"/>
    </source>
</evidence>
<proteinExistence type="predicted"/>